<feature type="chain" id="PRO_5018017654" evidence="7">
    <location>
        <begin position="32"/>
        <end position="199"/>
    </location>
</feature>
<dbReference type="AlphaFoldDB" id="A0A3N0XVX8"/>
<reference evidence="8 9" key="1">
    <citation type="submission" date="2018-10" db="EMBL/GenBank/DDBJ databases">
        <title>Genome assembly for a Yunnan-Guizhou Plateau 3E fish, Anabarilius grahami (Regan), and its evolutionary and genetic applications.</title>
        <authorList>
            <person name="Jiang W."/>
        </authorList>
    </citation>
    <scope>NUCLEOTIDE SEQUENCE [LARGE SCALE GENOMIC DNA]</scope>
    <source>
        <strain evidence="8">AG-KIZ</strain>
        <tissue evidence="8">Muscle</tissue>
    </source>
</reference>
<evidence type="ECO:0000256" key="5">
    <source>
        <dbReference type="ARBA" id="ARBA00022729"/>
    </source>
</evidence>
<evidence type="ECO:0000256" key="4">
    <source>
        <dbReference type="ARBA" id="ARBA00022525"/>
    </source>
</evidence>
<organism evidence="8 9">
    <name type="scientific">Anabarilius grahami</name>
    <name type="common">Kanglang fish</name>
    <name type="synonym">Barilius grahami</name>
    <dbReference type="NCBI Taxonomy" id="495550"/>
    <lineage>
        <taxon>Eukaryota</taxon>
        <taxon>Metazoa</taxon>
        <taxon>Chordata</taxon>
        <taxon>Craniata</taxon>
        <taxon>Vertebrata</taxon>
        <taxon>Euteleostomi</taxon>
        <taxon>Actinopterygii</taxon>
        <taxon>Neopterygii</taxon>
        <taxon>Teleostei</taxon>
        <taxon>Ostariophysi</taxon>
        <taxon>Cypriniformes</taxon>
        <taxon>Xenocyprididae</taxon>
        <taxon>Xenocypridinae</taxon>
        <taxon>Xenocypridinae incertae sedis</taxon>
        <taxon>Anabarilius</taxon>
    </lineage>
</organism>
<evidence type="ECO:0000256" key="7">
    <source>
        <dbReference type="SAM" id="SignalP"/>
    </source>
</evidence>
<evidence type="ECO:0000256" key="6">
    <source>
        <dbReference type="SAM" id="MobiDB-lite"/>
    </source>
</evidence>
<dbReference type="InterPro" id="IPR029034">
    <property type="entry name" value="Cystine-knot_cytokine"/>
</dbReference>
<feature type="compositionally biased region" description="Basic residues" evidence="6">
    <location>
        <begin position="36"/>
        <end position="45"/>
    </location>
</feature>
<dbReference type="InterPro" id="IPR020440">
    <property type="entry name" value="IL-17_chr"/>
</dbReference>
<dbReference type="GO" id="GO:0005125">
    <property type="term" value="F:cytokine activity"/>
    <property type="evidence" value="ECO:0007669"/>
    <property type="project" value="UniProtKB-KW"/>
</dbReference>
<comment type="caution">
    <text evidence="8">The sequence shown here is derived from an EMBL/GenBank/DDBJ whole genome shotgun (WGS) entry which is preliminary data.</text>
</comment>
<keyword evidence="5 7" id="KW-0732">Signal</keyword>
<keyword evidence="4" id="KW-0964">Secreted</keyword>
<feature type="signal peptide" evidence="7">
    <location>
        <begin position="1"/>
        <end position="31"/>
    </location>
</feature>
<comment type="similarity">
    <text evidence="2">Belongs to the IL-17 family.</text>
</comment>
<dbReference type="GO" id="GO:0006954">
    <property type="term" value="P:inflammatory response"/>
    <property type="evidence" value="ECO:0007669"/>
    <property type="project" value="InterPro"/>
</dbReference>
<dbReference type="PRINTS" id="PR01932">
    <property type="entry name" value="INTRLEUKIN17"/>
</dbReference>
<accession>A0A3N0XVX8</accession>
<evidence type="ECO:0000256" key="2">
    <source>
        <dbReference type="ARBA" id="ARBA00007236"/>
    </source>
</evidence>
<evidence type="ECO:0000256" key="1">
    <source>
        <dbReference type="ARBA" id="ARBA00004613"/>
    </source>
</evidence>
<dbReference type="OrthoDB" id="6093351at2759"/>
<sequence>MNATMSSALNIQFLVVACMMGLVLISFGAEGAPSKHLQKKGSGHHRSSDESDPSSSYRLILDSEFKAAKPIRSLNNDSISPWTYTSSDESDPSSSYRLILDSEFKAAKPIRSLNNDSISPWTYTFTHDENLYPSSIAEAKCSLNGCLIDDSEDYLSQPIYTQIMVLRRIRGEKHNYSFRIEYKTIAVGCTCIRPYVEHV</sequence>
<name>A0A3N0XVX8_ANAGA</name>
<dbReference type="Pfam" id="PF06083">
    <property type="entry name" value="IL17"/>
    <property type="match status" value="1"/>
</dbReference>
<dbReference type="InterPro" id="IPR010345">
    <property type="entry name" value="IL-17_fam"/>
</dbReference>
<comment type="subcellular location">
    <subcellularLocation>
        <location evidence="1">Secreted</location>
    </subcellularLocation>
</comment>
<keyword evidence="3" id="KW-0202">Cytokine</keyword>
<dbReference type="EMBL" id="RJVU01059333">
    <property type="protein sequence ID" value="ROJ78787.1"/>
    <property type="molecule type" value="Genomic_DNA"/>
</dbReference>
<gene>
    <name evidence="8" type="ORF">DPX16_15312</name>
</gene>
<dbReference type="GO" id="GO:0005615">
    <property type="term" value="C:extracellular space"/>
    <property type="evidence" value="ECO:0007669"/>
    <property type="project" value="UniProtKB-KW"/>
</dbReference>
<evidence type="ECO:0000256" key="3">
    <source>
        <dbReference type="ARBA" id="ARBA00022514"/>
    </source>
</evidence>
<proteinExistence type="inferred from homology"/>
<feature type="region of interest" description="Disordered" evidence="6">
    <location>
        <begin position="35"/>
        <end position="55"/>
    </location>
</feature>
<dbReference type="SUPFAM" id="SSF57501">
    <property type="entry name" value="Cystine-knot cytokines"/>
    <property type="match status" value="1"/>
</dbReference>
<protein>
    <submittedName>
        <fullName evidence="8">Interleukin-17F</fullName>
    </submittedName>
</protein>
<keyword evidence="9" id="KW-1185">Reference proteome</keyword>
<dbReference type="Gene3D" id="2.10.90.10">
    <property type="entry name" value="Cystine-knot cytokines"/>
    <property type="match status" value="1"/>
</dbReference>
<dbReference type="Proteomes" id="UP000281406">
    <property type="component" value="Unassembled WGS sequence"/>
</dbReference>
<evidence type="ECO:0000313" key="8">
    <source>
        <dbReference type="EMBL" id="ROJ78787.1"/>
    </source>
</evidence>
<evidence type="ECO:0000313" key="9">
    <source>
        <dbReference type="Proteomes" id="UP000281406"/>
    </source>
</evidence>